<organism evidence="1 2">
    <name type="scientific">Bacteroides stercoris</name>
    <dbReference type="NCBI Taxonomy" id="46506"/>
    <lineage>
        <taxon>Bacteria</taxon>
        <taxon>Pseudomonadati</taxon>
        <taxon>Bacteroidota</taxon>
        <taxon>Bacteroidia</taxon>
        <taxon>Bacteroidales</taxon>
        <taxon>Bacteroidaceae</taxon>
        <taxon>Bacteroides</taxon>
    </lineage>
</organism>
<dbReference type="Proteomes" id="UP000283482">
    <property type="component" value="Unassembled WGS sequence"/>
</dbReference>
<dbReference type="InterPro" id="IPR027417">
    <property type="entry name" value="P-loop_NTPase"/>
</dbReference>
<dbReference type="RefSeq" id="WP_117907747.1">
    <property type="nucleotide sequence ID" value="NZ_QSGN01000054.1"/>
</dbReference>
<comment type="caution">
    <text evidence="1">The sequence shown here is derived from an EMBL/GenBank/DDBJ whole genome shotgun (WGS) entry which is preliminary data.</text>
</comment>
<evidence type="ECO:0000313" key="1">
    <source>
        <dbReference type="EMBL" id="RHB24089.1"/>
    </source>
</evidence>
<reference evidence="1 2" key="1">
    <citation type="submission" date="2018-08" db="EMBL/GenBank/DDBJ databases">
        <title>A genome reference for cultivated species of the human gut microbiota.</title>
        <authorList>
            <person name="Zou Y."/>
            <person name="Xue W."/>
            <person name="Luo G."/>
        </authorList>
    </citation>
    <scope>NUCLEOTIDE SEQUENCE [LARGE SCALE GENOMIC DNA]</scope>
    <source>
        <strain evidence="1 2">AM40-34</strain>
    </source>
</reference>
<dbReference type="AlphaFoldDB" id="A0A413UVU5"/>
<evidence type="ECO:0000313" key="2">
    <source>
        <dbReference type="Proteomes" id="UP000283482"/>
    </source>
</evidence>
<sequence>MKRAYSPKEIAAKKWVTLSWNEKWSKPFGFPAENASWFISGASAAGKSSFVMQLGKELCNYGVVLYLSYEEGVNQSFQRRMGYLKMNEVQGRFRVVVGESCEELMERLKKPKSPKFIIIDSFQVAPWEYPDAVELMKSFPRKCFIWVSQEKKSQPMGGGALKLRYICDMKLRVVGYKAYCQGRSIGDPGSYFVVWEDGIIQTSNNLPK</sequence>
<proteinExistence type="predicted"/>
<dbReference type="EMBL" id="QSGN01000054">
    <property type="protein sequence ID" value="RHB24089.1"/>
    <property type="molecule type" value="Genomic_DNA"/>
</dbReference>
<name>A0A413UVU5_BACSE</name>
<dbReference type="SUPFAM" id="SSF52540">
    <property type="entry name" value="P-loop containing nucleoside triphosphate hydrolases"/>
    <property type="match status" value="1"/>
</dbReference>
<gene>
    <name evidence="1" type="ORF">DW889_15505</name>
</gene>
<accession>A0A413UVU5</accession>
<protein>
    <submittedName>
        <fullName evidence="1">AAA family ATPase</fullName>
    </submittedName>
</protein>
<dbReference type="Gene3D" id="3.40.50.300">
    <property type="entry name" value="P-loop containing nucleotide triphosphate hydrolases"/>
    <property type="match status" value="1"/>
</dbReference>